<proteinExistence type="predicted"/>
<comment type="caution">
    <text evidence="1">The sequence shown here is derived from an EMBL/GenBank/DDBJ whole genome shotgun (WGS) entry which is preliminary data.</text>
</comment>
<dbReference type="EMBL" id="AFRT01001348">
    <property type="protein sequence ID" value="ELU40756.1"/>
    <property type="molecule type" value="Genomic_DNA"/>
</dbReference>
<name>L8WRL3_THACA</name>
<protein>
    <submittedName>
        <fullName evidence="1">Uncharacterized protein</fullName>
    </submittedName>
</protein>
<organism evidence="1 2">
    <name type="scientific">Thanatephorus cucumeris (strain AG1-IA)</name>
    <name type="common">Rice sheath blight fungus</name>
    <name type="synonym">Rhizoctonia solani</name>
    <dbReference type="NCBI Taxonomy" id="983506"/>
    <lineage>
        <taxon>Eukaryota</taxon>
        <taxon>Fungi</taxon>
        <taxon>Dikarya</taxon>
        <taxon>Basidiomycota</taxon>
        <taxon>Agaricomycotina</taxon>
        <taxon>Agaricomycetes</taxon>
        <taxon>Cantharellales</taxon>
        <taxon>Ceratobasidiaceae</taxon>
        <taxon>Rhizoctonia</taxon>
        <taxon>Rhizoctonia solani AG-1</taxon>
    </lineage>
</organism>
<evidence type="ECO:0000313" key="1">
    <source>
        <dbReference type="EMBL" id="ELU40756.1"/>
    </source>
</evidence>
<dbReference type="HOGENOM" id="CLU_2160117_0_0_1"/>
<dbReference type="Proteomes" id="UP000011668">
    <property type="component" value="Unassembled WGS sequence"/>
</dbReference>
<gene>
    <name evidence="1" type="ORF">AG1IA_05199</name>
</gene>
<reference evidence="1 2" key="1">
    <citation type="journal article" date="2013" name="Nat. Commun.">
        <title>The evolution and pathogenic mechanisms of the rice sheath blight pathogen.</title>
        <authorList>
            <person name="Zheng A."/>
            <person name="Lin R."/>
            <person name="Xu L."/>
            <person name="Qin P."/>
            <person name="Tang C."/>
            <person name="Ai P."/>
            <person name="Zhang D."/>
            <person name="Liu Y."/>
            <person name="Sun Z."/>
            <person name="Feng H."/>
            <person name="Wang Y."/>
            <person name="Chen Y."/>
            <person name="Liang X."/>
            <person name="Fu R."/>
            <person name="Li Q."/>
            <person name="Zhang J."/>
            <person name="Yu X."/>
            <person name="Xie Z."/>
            <person name="Ding L."/>
            <person name="Guan P."/>
            <person name="Tang J."/>
            <person name="Liang Y."/>
            <person name="Wang S."/>
            <person name="Deng Q."/>
            <person name="Li S."/>
            <person name="Zhu J."/>
            <person name="Wang L."/>
            <person name="Liu H."/>
            <person name="Li P."/>
        </authorList>
    </citation>
    <scope>NUCLEOTIDE SEQUENCE [LARGE SCALE GENOMIC DNA]</scope>
    <source>
        <strain evidence="2">AG-1 IA</strain>
    </source>
</reference>
<keyword evidence="2" id="KW-1185">Reference proteome</keyword>
<sequence>MAAQLCDFPSEELGWVPYQAPQQGSGGGVCHRTPTKVSMCCCNRECVLYISFRVILICKSFFERAMYWSKISNFTQVVQKYIDSSLVILHKRIQCAHVRFLGVRRLISEVL</sequence>
<evidence type="ECO:0000313" key="2">
    <source>
        <dbReference type="Proteomes" id="UP000011668"/>
    </source>
</evidence>
<accession>L8WRL3</accession>
<dbReference type="AlphaFoldDB" id="L8WRL3"/>